<dbReference type="AlphaFoldDB" id="A0A6N8I561"/>
<dbReference type="KEGG" id="cfem:HCR03_15240"/>
<keyword evidence="3" id="KW-1185">Reference proteome</keyword>
<evidence type="ECO:0000313" key="2">
    <source>
        <dbReference type="EMBL" id="QNK40043.1"/>
    </source>
</evidence>
<sequence>MDYCKWGMEYLRQAQKLKEHLKPLRRRLKNTSGEDYVLLCRRVSMLNEMYLELWRTGRDLLERGDGE</sequence>
<evidence type="ECO:0000313" key="3">
    <source>
        <dbReference type="Proteomes" id="UP000469440"/>
    </source>
</evidence>
<evidence type="ECO:0000313" key="4">
    <source>
        <dbReference type="Proteomes" id="UP000515909"/>
    </source>
</evidence>
<dbReference type="Proteomes" id="UP000515909">
    <property type="component" value="Chromosome"/>
</dbReference>
<proteinExistence type="predicted"/>
<dbReference type="EMBL" id="CP060286">
    <property type="protein sequence ID" value="QNK40043.1"/>
    <property type="molecule type" value="Genomic_DNA"/>
</dbReference>
<dbReference type="OrthoDB" id="1863116at2"/>
<accession>A0A6N8I561</accession>
<evidence type="ECO:0000313" key="1">
    <source>
        <dbReference type="EMBL" id="MVB13105.1"/>
    </source>
</evidence>
<reference evidence="2 4" key="2">
    <citation type="submission" date="2020-08" db="EMBL/GenBank/DDBJ databases">
        <title>The isolate Caproiciproducens sp. 7D4C2 produces n-caproate at mildly acidic conditions from hexoses: genome and rBOX comparison with related strains and chain-elongating bacteria.</title>
        <authorList>
            <person name="Esquivel-Elizondo S."/>
            <person name="Bagci C."/>
            <person name="Temovska M."/>
            <person name="Jeon B.S."/>
            <person name="Bessarab I."/>
            <person name="Williams R.B.H."/>
            <person name="Huson D.H."/>
            <person name="Angenent L.T."/>
        </authorList>
    </citation>
    <scope>NUCLEOTIDE SEQUENCE [LARGE SCALE GENOMIC DNA]</scope>
    <source>
        <strain evidence="2 4">7D4C2</strain>
    </source>
</reference>
<organism evidence="1 3">
    <name type="scientific">Caproicibacter fermentans</name>
    <dbReference type="NCBI Taxonomy" id="2576756"/>
    <lineage>
        <taxon>Bacteria</taxon>
        <taxon>Bacillati</taxon>
        <taxon>Bacillota</taxon>
        <taxon>Clostridia</taxon>
        <taxon>Eubacteriales</taxon>
        <taxon>Acutalibacteraceae</taxon>
        <taxon>Caproicibacter</taxon>
    </lineage>
</organism>
<dbReference type="EMBL" id="VWXL01000110">
    <property type="protein sequence ID" value="MVB13105.1"/>
    <property type="molecule type" value="Genomic_DNA"/>
</dbReference>
<dbReference type="Proteomes" id="UP000469440">
    <property type="component" value="Unassembled WGS sequence"/>
</dbReference>
<reference evidence="1 3" key="1">
    <citation type="submission" date="2019-09" db="EMBL/GenBank/DDBJ databases">
        <title>Genome sequence of Clostridium sp. EA1.</title>
        <authorList>
            <person name="Poehlein A."/>
            <person name="Bengelsdorf F.R."/>
            <person name="Daniel R."/>
        </authorList>
    </citation>
    <scope>NUCLEOTIDE SEQUENCE [LARGE SCALE GENOMIC DNA]</scope>
    <source>
        <strain evidence="1 3">EA1</strain>
    </source>
</reference>
<name>A0A6N8I561_9FIRM</name>
<accession>A0A7G8T8V2</accession>
<gene>
    <name evidence="1" type="ORF">CAFE_38600</name>
    <name evidence="2" type="ORF">HCR03_15240</name>
</gene>
<dbReference type="RefSeq" id="WP_066647190.1">
    <property type="nucleotide sequence ID" value="NZ_CP060286.1"/>
</dbReference>
<protein>
    <submittedName>
        <fullName evidence="1">Uncharacterized protein</fullName>
    </submittedName>
</protein>